<dbReference type="Proteomes" id="UP001500457">
    <property type="component" value="Unassembled WGS sequence"/>
</dbReference>
<keyword evidence="3" id="KW-1185">Reference proteome</keyword>
<evidence type="ECO:0000256" key="1">
    <source>
        <dbReference type="SAM" id="MobiDB-lite"/>
    </source>
</evidence>
<gene>
    <name evidence="2" type="ORF">GCM10023203_55800</name>
</gene>
<evidence type="ECO:0000313" key="3">
    <source>
        <dbReference type="Proteomes" id="UP001500457"/>
    </source>
</evidence>
<name>A0ABP9FC36_9PSEU</name>
<feature type="region of interest" description="Disordered" evidence="1">
    <location>
        <begin position="1"/>
        <end position="20"/>
    </location>
</feature>
<proteinExistence type="predicted"/>
<feature type="compositionally biased region" description="Low complexity" evidence="1">
    <location>
        <begin position="1"/>
        <end position="18"/>
    </location>
</feature>
<accession>A0ABP9FC36</accession>
<evidence type="ECO:0000313" key="2">
    <source>
        <dbReference type="EMBL" id="GAA4894430.1"/>
    </source>
</evidence>
<comment type="caution">
    <text evidence="2">The sequence shown here is derived from an EMBL/GenBank/DDBJ whole genome shotgun (WGS) entry which is preliminary data.</text>
</comment>
<dbReference type="EMBL" id="BAABHQ010000026">
    <property type="protein sequence ID" value="GAA4894430.1"/>
    <property type="molecule type" value="Genomic_DNA"/>
</dbReference>
<reference evidence="3" key="1">
    <citation type="journal article" date="2019" name="Int. J. Syst. Evol. Microbiol.">
        <title>The Global Catalogue of Microorganisms (GCM) 10K type strain sequencing project: providing services to taxonomists for standard genome sequencing and annotation.</title>
        <authorList>
            <consortium name="The Broad Institute Genomics Platform"/>
            <consortium name="The Broad Institute Genome Sequencing Center for Infectious Disease"/>
            <person name="Wu L."/>
            <person name="Ma J."/>
        </authorList>
    </citation>
    <scope>NUCLEOTIDE SEQUENCE [LARGE SCALE GENOMIC DNA]</scope>
    <source>
        <strain evidence="3">JCM 17983</strain>
    </source>
</reference>
<organism evidence="2 3">
    <name type="scientific">Actinomycetospora straminea</name>
    <dbReference type="NCBI Taxonomy" id="663607"/>
    <lineage>
        <taxon>Bacteria</taxon>
        <taxon>Bacillati</taxon>
        <taxon>Actinomycetota</taxon>
        <taxon>Actinomycetes</taxon>
        <taxon>Pseudonocardiales</taxon>
        <taxon>Pseudonocardiaceae</taxon>
        <taxon>Actinomycetospora</taxon>
    </lineage>
</organism>
<sequence length="60" mass="6062">MIGAASGTTVPAATTGGANVPVGRSATVVVVLSLQPDDTSYDEAARRLDDATRTALGYRP</sequence>
<dbReference type="RefSeq" id="WP_274234708.1">
    <property type="nucleotide sequence ID" value="NZ_BAABHQ010000026.1"/>
</dbReference>
<protein>
    <recommendedName>
        <fullName evidence="4">Serine hydrolase</fullName>
    </recommendedName>
</protein>
<evidence type="ECO:0008006" key="4">
    <source>
        <dbReference type="Google" id="ProtNLM"/>
    </source>
</evidence>